<feature type="binding site" evidence="6">
    <location>
        <position position="362"/>
    </location>
    <ligand>
        <name>substrate</name>
    </ligand>
</feature>
<evidence type="ECO:0000256" key="5">
    <source>
        <dbReference type="ARBA" id="ARBA00023239"/>
    </source>
</evidence>
<proteinExistence type="inferred from homology"/>
<keyword evidence="2 6" id="KW-0210">Decarboxylase</keyword>
<evidence type="ECO:0000256" key="4">
    <source>
        <dbReference type="ARBA" id="ARBA00023154"/>
    </source>
</evidence>
<dbReference type="SUPFAM" id="SSF50621">
    <property type="entry name" value="Alanine racemase C-terminal domain-like"/>
    <property type="match status" value="1"/>
</dbReference>
<keyword evidence="5 6" id="KW-0456">Lyase</keyword>
<comment type="catalytic activity">
    <reaction evidence="6 8">
        <text>meso-2,6-diaminopimelate + H(+) = L-lysine + CO2</text>
        <dbReference type="Rhea" id="RHEA:15101"/>
        <dbReference type="ChEBI" id="CHEBI:15378"/>
        <dbReference type="ChEBI" id="CHEBI:16526"/>
        <dbReference type="ChEBI" id="CHEBI:32551"/>
        <dbReference type="ChEBI" id="CHEBI:57791"/>
        <dbReference type="EC" id="4.1.1.20"/>
    </reaction>
</comment>
<dbReference type="PRINTS" id="PR01179">
    <property type="entry name" value="ODADCRBXLASE"/>
</dbReference>
<name>A0ABX0Y7E7_9ACTN</name>
<sequence>MRAHEAGALHADIGYRGPAWLHVPEDVNALMPQLWPRTVRRAGTGALTVGGVDVQELAEEYGTPAYVLDEADFRARCREFAAAFADCDVYYAGKSFLCRAVVRIVAEEGLFLDVCSGGELAVALAAGMPPERLGFHGNNKSVAELTRAVEAGVGRIIVDSFHEIDRLSAIARERGVRPSVLIRVTVGVEAHTHEYIATAHEDQKFGFSLAGGAALAAALKIIDEDVLELRGLHSHIGSQIFDTGGFEVSARRVLGLHAQIRDARGVELPELDLGGGFGIAYTSQDDPSEPGELAKRLVKIVEDECELATLAVPRLSIEPGRAIVGPAMFTLYEVGTVKDVDGIRSYVSVDGGMSDNIRTALYDASYSATVASRTSTAPPMLARVVGKHCEAGDIVVKDEFLPADVRPGDLLAVPGTGAYCRSMASNYNHVPRPPVVAVADGAARVVVRRETEDDLLALDMG</sequence>
<feature type="binding site" evidence="6">
    <location>
        <position position="276"/>
    </location>
    <ligand>
        <name>pyridoxal 5'-phosphate</name>
        <dbReference type="ChEBI" id="CHEBI:597326"/>
    </ligand>
</feature>
<evidence type="ECO:0000256" key="6">
    <source>
        <dbReference type="HAMAP-Rule" id="MF_02120"/>
    </source>
</evidence>
<dbReference type="Pfam" id="PF02784">
    <property type="entry name" value="Orn_Arg_deC_N"/>
    <property type="match status" value="1"/>
</dbReference>
<dbReference type="Proteomes" id="UP000722989">
    <property type="component" value="Unassembled WGS sequence"/>
</dbReference>
<comment type="function">
    <text evidence="6">Specifically catalyzes the decarboxylation of meso-diaminopimelate (meso-DAP) to L-lysine.</text>
</comment>
<dbReference type="NCBIfam" id="TIGR01048">
    <property type="entry name" value="lysA"/>
    <property type="match status" value="1"/>
</dbReference>
<feature type="binding site" evidence="6">
    <location>
        <position position="321"/>
    </location>
    <ligand>
        <name>substrate</name>
    </ligand>
</feature>
<dbReference type="GO" id="GO:0008836">
    <property type="term" value="F:diaminopimelate decarboxylase activity"/>
    <property type="evidence" value="ECO:0007669"/>
    <property type="project" value="UniProtKB-EC"/>
</dbReference>
<reference evidence="10 11" key="1">
    <citation type="submission" date="2020-03" db="EMBL/GenBank/DDBJ databases">
        <title>WGS of the type strain of Planosporangium spp.</title>
        <authorList>
            <person name="Thawai C."/>
        </authorList>
    </citation>
    <scope>NUCLEOTIDE SEQUENCE [LARGE SCALE GENOMIC DNA]</scope>
    <source>
        <strain evidence="10 11">TBRC 5610</strain>
    </source>
</reference>
<dbReference type="EMBL" id="JAATVY010000029">
    <property type="protein sequence ID" value="NJC73343.1"/>
    <property type="molecule type" value="Genomic_DNA"/>
</dbReference>
<dbReference type="InterPro" id="IPR002986">
    <property type="entry name" value="DAP_deCOOHase_LysA"/>
</dbReference>
<comment type="subunit">
    <text evidence="6">Homodimer.</text>
</comment>
<dbReference type="InterPro" id="IPR009006">
    <property type="entry name" value="Ala_racemase/Decarboxylase_C"/>
</dbReference>
<dbReference type="SUPFAM" id="SSF51419">
    <property type="entry name" value="PLP-binding barrel"/>
    <property type="match status" value="1"/>
</dbReference>
<dbReference type="InterPro" id="IPR022644">
    <property type="entry name" value="De-COase2_N"/>
</dbReference>
<evidence type="ECO:0000313" key="11">
    <source>
        <dbReference type="Proteomes" id="UP000722989"/>
    </source>
</evidence>
<dbReference type="EC" id="4.1.1.20" evidence="6 7"/>
<evidence type="ECO:0000256" key="2">
    <source>
        <dbReference type="ARBA" id="ARBA00022793"/>
    </source>
</evidence>
<dbReference type="PRINTS" id="PR01181">
    <property type="entry name" value="DAPDCRBXLASE"/>
</dbReference>
<comment type="pathway">
    <text evidence="6 8">Amino-acid biosynthesis; L-lysine biosynthesis via DAP pathway; L-lysine from DL-2,6-diaminopimelate: step 1/1.</text>
</comment>
<feature type="binding site" evidence="6">
    <location>
        <position position="390"/>
    </location>
    <ligand>
        <name>substrate</name>
    </ligand>
</feature>
<dbReference type="Gene3D" id="2.40.37.10">
    <property type="entry name" value="Lyase, Ornithine Decarboxylase, Chain A, domain 1"/>
    <property type="match status" value="1"/>
</dbReference>
<evidence type="ECO:0000259" key="9">
    <source>
        <dbReference type="Pfam" id="PF02784"/>
    </source>
</evidence>
<keyword evidence="6" id="KW-0028">Amino-acid biosynthesis</keyword>
<protein>
    <recommendedName>
        <fullName evidence="6 7">Diaminopimelate decarboxylase</fullName>
        <shortName evidence="6">DAP decarboxylase</shortName>
        <shortName evidence="6">DAPDC</shortName>
        <ecNumber evidence="6 7">4.1.1.20</ecNumber>
    </recommendedName>
</protein>
<evidence type="ECO:0000256" key="8">
    <source>
        <dbReference type="RuleBase" id="RU003738"/>
    </source>
</evidence>
<dbReference type="PROSITE" id="PS00879">
    <property type="entry name" value="ODR_DC_2_2"/>
    <property type="match status" value="1"/>
</dbReference>
<dbReference type="CDD" id="cd06828">
    <property type="entry name" value="PLPDE_III_DapDC"/>
    <property type="match status" value="1"/>
</dbReference>
<comment type="cofactor">
    <cofactor evidence="1 6 8">
        <name>pyridoxal 5'-phosphate</name>
        <dbReference type="ChEBI" id="CHEBI:597326"/>
    </cofactor>
</comment>
<evidence type="ECO:0000256" key="7">
    <source>
        <dbReference type="NCBIfam" id="TIGR01048"/>
    </source>
</evidence>
<dbReference type="InterPro" id="IPR022653">
    <property type="entry name" value="De-COase2_pyr-phos_BS"/>
</dbReference>
<dbReference type="Gene3D" id="3.20.20.10">
    <property type="entry name" value="Alanine racemase"/>
    <property type="match status" value="1"/>
</dbReference>
<dbReference type="InterPro" id="IPR029066">
    <property type="entry name" value="PLP-binding_barrel"/>
</dbReference>
<dbReference type="InterPro" id="IPR022657">
    <property type="entry name" value="De-COase2_CS"/>
</dbReference>
<evidence type="ECO:0000256" key="1">
    <source>
        <dbReference type="ARBA" id="ARBA00001933"/>
    </source>
</evidence>
<feature type="binding site" evidence="6">
    <location>
        <position position="419"/>
    </location>
    <ligand>
        <name>substrate</name>
    </ligand>
</feature>
<organism evidence="10 11">
    <name type="scientific">Planosporangium thailandense</name>
    <dbReference type="NCBI Taxonomy" id="765197"/>
    <lineage>
        <taxon>Bacteria</taxon>
        <taxon>Bacillati</taxon>
        <taxon>Actinomycetota</taxon>
        <taxon>Actinomycetes</taxon>
        <taxon>Micromonosporales</taxon>
        <taxon>Micromonosporaceae</taxon>
        <taxon>Planosporangium</taxon>
    </lineage>
</organism>
<keyword evidence="11" id="KW-1185">Reference proteome</keyword>
<evidence type="ECO:0000313" key="10">
    <source>
        <dbReference type="EMBL" id="NJC73343.1"/>
    </source>
</evidence>
<feature type="modified residue" description="N6-(pyridoxal phosphate)lysine" evidence="6">
    <location>
        <position position="94"/>
    </location>
</feature>
<keyword evidence="3 6" id="KW-0663">Pyridoxal phosphate</keyword>
<dbReference type="RefSeq" id="WP_167928252.1">
    <property type="nucleotide sequence ID" value="NZ_JAATVY010000029.1"/>
</dbReference>
<dbReference type="HAMAP" id="MF_02120">
    <property type="entry name" value="LysA"/>
    <property type="match status" value="1"/>
</dbReference>
<feature type="domain" description="Orn/DAP/Arg decarboxylase 2 N-terminal" evidence="9">
    <location>
        <begin position="71"/>
        <end position="324"/>
    </location>
</feature>
<feature type="binding site" evidence="6">
    <location>
        <position position="419"/>
    </location>
    <ligand>
        <name>pyridoxal 5'-phosphate</name>
        <dbReference type="ChEBI" id="CHEBI:597326"/>
    </ligand>
</feature>
<comment type="similarity">
    <text evidence="6">Belongs to the Orn/Lys/Arg decarboxylase class-II family. LysA subfamily.</text>
</comment>
<evidence type="ECO:0000256" key="3">
    <source>
        <dbReference type="ARBA" id="ARBA00022898"/>
    </source>
</evidence>
<dbReference type="PANTHER" id="PTHR43727">
    <property type="entry name" value="DIAMINOPIMELATE DECARBOXYLASE"/>
    <property type="match status" value="1"/>
</dbReference>
<feature type="binding site" evidence="6">
    <location>
        <position position="358"/>
    </location>
    <ligand>
        <name>substrate</name>
    </ligand>
</feature>
<dbReference type="InterPro" id="IPR000183">
    <property type="entry name" value="Orn/DAP/Arg_de-COase"/>
</dbReference>
<dbReference type="PANTHER" id="PTHR43727:SF2">
    <property type="entry name" value="GROUP IV DECARBOXYLASE"/>
    <property type="match status" value="1"/>
</dbReference>
<feature type="binding site" evidence="6">
    <location>
        <begin position="318"/>
        <end position="321"/>
    </location>
    <ligand>
        <name>pyridoxal 5'-phosphate</name>
        <dbReference type="ChEBI" id="CHEBI:597326"/>
    </ligand>
</feature>
<gene>
    <name evidence="6 10" type="primary">lysA</name>
    <name evidence="10" type="ORF">HC031_27010</name>
</gene>
<dbReference type="PROSITE" id="PS00878">
    <property type="entry name" value="ODR_DC_2_1"/>
    <property type="match status" value="1"/>
</dbReference>
<comment type="caution">
    <text evidence="10">The sequence shown here is derived from an EMBL/GenBank/DDBJ whole genome shotgun (WGS) entry which is preliminary data.</text>
</comment>
<keyword evidence="4 6" id="KW-0457">Lysine biosynthesis</keyword>
<accession>A0ABX0Y7E7</accession>